<keyword evidence="4" id="KW-1185">Reference proteome</keyword>
<keyword evidence="2" id="KW-0812">Transmembrane</keyword>
<feature type="transmembrane region" description="Helical" evidence="2">
    <location>
        <begin position="42"/>
        <end position="63"/>
    </location>
</feature>
<reference evidence="4" key="1">
    <citation type="journal article" date="2019" name="Int. J. Syst. Evol. Microbiol.">
        <title>The Global Catalogue of Microorganisms (GCM) 10K type strain sequencing project: providing services to taxonomists for standard genome sequencing and annotation.</title>
        <authorList>
            <consortium name="The Broad Institute Genomics Platform"/>
            <consortium name="The Broad Institute Genome Sequencing Center for Infectious Disease"/>
            <person name="Wu L."/>
            <person name="Ma J."/>
        </authorList>
    </citation>
    <scope>NUCLEOTIDE SEQUENCE [LARGE SCALE GENOMIC DNA]</scope>
    <source>
        <strain evidence="4">JCM 13595</strain>
    </source>
</reference>
<feature type="compositionally biased region" description="Acidic residues" evidence="1">
    <location>
        <begin position="229"/>
        <end position="261"/>
    </location>
</feature>
<accession>A0ABP5G3G9</accession>
<proteinExistence type="predicted"/>
<feature type="region of interest" description="Disordered" evidence="1">
    <location>
        <begin position="67"/>
        <end position="87"/>
    </location>
</feature>
<comment type="caution">
    <text evidence="3">The sequence shown here is derived from an EMBL/GenBank/DDBJ whole genome shotgun (WGS) entry which is preliminary data.</text>
</comment>
<name>A0ABP5G3G9_9MICC</name>
<evidence type="ECO:0000313" key="4">
    <source>
        <dbReference type="Proteomes" id="UP001501461"/>
    </source>
</evidence>
<protein>
    <recommendedName>
        <fullName evidence="5">Septum formation-related domain-containing protein</fullName>
    </recommendedName>
</protein>
<dbReference type="RefSeq" id="WP_343958178.1">
    <property type="nucleotide sequence ID" value="NZ_BAAAMN010000041.1"/>
</dbReference>
<gene>
    <name evidence="3" type="ORF">GCM10009720_20060</name>
</gene>
<keyword evidence="2" id="KW-0472">Membrane</keyword>
<feature type="region of interest" description="Disordered" evidence="1">
    <location>
        <begin position="1"/>
        <end position="33"/>
    </location>
</feature>
<evidence type="ECO:0008006" key="5">
    <source>
        <dbReference type="Google" id="ProtNLM"/>
    </source>
</evidence>
<sequence length="261" mass="28851">MTPADDQPNTESEPPLSAEERSAPTRRQLRQRQERRSRRNSWIIFLSVLVVVLAIVMFFVYSFSSSDSEQNAESPEETTTRNPSPGLDGIIAANVSPENFLPGDCLADYTDAGEPADIVECSTPHNAQLVGRQVYSTDMSYPGEDELLESSEAFCADIPLLENTQTTYSINTSRPSQYTWENDADRRIDCVVSTNDETNFTESLVEEPAVDDQRSEQEQSEDPIQTADEAVEAAPEDTQDTTDDATAEETAADEETTDDAS</sequence>
<feature type="region of interest" description="Disordered" evidence="1">
    <location>
        <begin position="206"/>
        <end position="261"/>
    </location>
</feature>
<dbReference type="Proteomes" id="UP001501461">
    <property type="component" value="Unassembled WGS sequence"/>
</dbReference>
<evidence type="ECO:0000313" key="3">
    <source>
        <dbReference type="EMBL" id="GAA2039532.1"/>
    </source>
</evidence>
<evidence type="ECO:0000256" key="2">
    <source>
        <dbReference type="SAM" id="Phobius"/>
    </source>
</evidence>
<organism evidence="3 4">
    <name type="scientific">Yaniella flava</name>
    <dbReference type="NCBI Taxonomy" id="287930"/>
    <lineage>
        <taxon>Bacteria</taxon>
        <taxon>Bacillati</taxon>
        <taxon>Actinomycetota</taxon>
        <taxon>Actinomycetes</taxon>
        <taxon>Micrococcales</taxon>
        <taxon>Micrococcaceae</taxon>
        <taxon>Yaniella</taxon>
    </lineage>
</organism>
<dbReference type="EMBL" id="BAAAMN010000041">
    <property type="protein sequence ID" value="GAA2039532.1"/>
    <property type="molecule type" value="Genomic_DNA"/>
</dbReference>
<keyword evidence="2" id="KW-1133">Transmembrane helix</keyword>
<evidence type="ECO:0000256" key="1">
    <source>
        <dbReference type="SAM" id="MobiDB-lite"/>
    </source>
</evidence>